<evidence type="ECO:0000313" key="1">
    <source>
        <dbReference type="EMBL" id="KAK9237339.1"/>
    </source>
</evidence>
<evidence type="ECO:0000313" key="2">
    <source>
        <dbReference type="Proteomes" id="UP001433508"/>
    </source>
</evidence>
<organism evidence="1 2">
    <name type="scientific">Lipomyces kononenkoae</name>
    <name type="common">Yeast</name>
    <dbReference type="NCBI Taxonomy" id="34357"/>
    <lineage>
        <taxon>Eukaryota</taxon>
        <taxon>Fungi</taxon>
        <taxon>Dikarya</taxon>
        <taxon>Ascomycota</taxon>
        <taxon>Saccharomycotina</taxon>
        <taxon>Lipomycetes</taxon>
        <taxon>Lipomycetales</taxon>
        <taxon>Lipomycetaceae</taxon>
        <taxon>Lipomyces</taxon>
    </lineage>
</organism>
<reference evidence="2" key="1">
    <citation type="journal article" date="2024" name="Front. Bioeng. Biotechnol.">
        <title>Genome-scale model development and genomic sequencing of the oleaginous clade Lipomyces.</title>
        <authorList>
            <person name="Czajka J.J."/>
            <person name="Han Y."/>
            <person name="Kim J."/>
            <person name="Mondo S.J."/>
            <person name="Hofstad B.A."/>
            <person name="Robles A."/>
            <person name="Haridas S."/>
            <person name="Riley R."/>
            <person name="LaButti K."/>
            <person name="Pangilinan J."/>
            <person name="Andreopoulos W."/>
            <person name="Lipzen A."/>
            <person name="Yan J."/>
            <person name="Wang M."/>
            <person name="Ng V."/>
            <person name="Grigoriev I.V."/>
            <person name="Spatafora J.W."/>
            <person name="Magnuson J.K."/>
            <person name="Baker S.E."/>
            <person name="Pomraning K.R."/>
        </authorList>
    </citation>
    <scope>NUCLEOTIDE SEQUENCE [LARGE SCALE GENOMIC DNA]</scope>
    <source>
        <strain evidence="2">CBS 7786</strain>
    </source>
</reference>
<accession>A0ACC3T0W3</accession>
<sequence length="301" mass="34172">MSDRLSCSTRKSTPNDSIQTQKQHRDVKVLLQSNVSQNSVSSPQTFEAYRNMTPLQQANELRRLENEHQWQNQQQNLEQGYHTGMSAHSQLKSNKDPWMNPQVDDSASELAPTLKTGSHSPSKRIAKYHDVPKLRLTTASGHTTTPSHDSSALAALDKLTANDEDPNLKKKPSSWRLMFGRKSRDPEQREVLPSPKVTSSPNEHQLHRKSASISPHKTIRPAISFQDMPSQNQNFRLPVARNSTVFCILRLLGPHAKNVAATMDNLTNSPRSEHSLDTWIEDDLRREVRQMHPHETCGYRP</sequence>
<proteinExistence type="predicted"/>
<dbReference type="Proteomes" id="UP001433508">
    <property type="component" value="Unassembled WGS sequence"/>
</dbReference>
<protein>
    <submittedName>
        <fullName evidence="1">Uncharacterized protein</fullName>
    </submittedName>
</protein>
<keyword evidence="2" id="KW-1185">Reference proteome</keyword>
<comment type="caution">
    <text evidence="1">The sequence shown here is derived from an EMBL/GenBank/DDBJ whole genome shotgun (WGS) entry which is preliminary data.</text>
</comment>
<gene>
    <name evidence="1" type="ORF">V1525DRAFT_163148</name>
</gene>
<dbReference type="EMBL" id="MU971370">
    <property type="protein sequence ID" value="KAK9237339.1"/>
    <property type="molecule type" value="Genomic_DNA"/>
</dbReference>
<name>A0ACC3T0W3_LIPKO</name>